<proteinExistence type="predicted"/>
<dbReference type="Gene3D" id="3.80.10.10">
    <property type="entry name" value="Ribonuclease Inhibitor"/>
    <property type="match status" value="1"/>
</dbReference>
<evidence type="ECO:0000259" key="1">
    <source>
        <dbReference type="Pfam" id="PF12937"/>
    </source>
</evidence>
<keyword evidence="3" id="KW-1185">Reference proteome</keyword>
<dbReference type="PANTHER" id="PTHR38926">
    <property type="entry name" value="F-BOX DOMAIN CONTAINING PROTEIN, EXPRESSED"/>
    <property type="match status" value="1"/>
</dbReference>
<evidence type="ECO:0000313" key="3">
    <source>
        <dbReference type="Proteomes" id="UP000193067"/>
    </source>
</evidence>
<dbReference type="InterPro" id="IPR032675">
    <property type="entry name" value="LRR_dom_sf"/>
</dbReference>
<dbReference type="SUPFAM" id="SSF52047">
    <property type="entry name" value="RNI-like"/>
    <property type="match status" value="1"/>
</dbReference>
<reference evidence="2 3" key="1">
    <citation type="journal article" date="2015" name="Biotechnol. Biofuels">
        <title>Enhanced degradation of softwood versus hardwood by the white-rot fungus Pycnoporus coccineus.</title>
        <authorList>
            <person name="Couturier M."/>
            <person name="Navarro D."/>
            <person name="Chevret D."/>
            <person name="Henrissat B."/>
            <person name="Piumi F."/>
            <person name="Ruiz-Duenas F.J."/>
            <person name="Martinez A.T."/>
            <person name="Grigoriev I.V."/>
            <person name="Riley R."/>
            <person name="Lipzen A."/>
            <person name="Berrin J.G."/>
            <person name="Master E.R."/>
            <person name="Rosso M.N."/>
        </authorList>
    </citation>
    <scope>NUCLEOTIDE SEQUENCE [LARGE SCALE GENOMIC DNA]</scope>
    <source>
        <strain evidence="2 3">BRFM310</strain>
    </source>
</reference>
<accession>A0A1Y2IAE5</accession>
<dbReference type="EMBL" id="KZ084163">
    <property type="protein sequence ID" value="OSC96881.1"/>
    <property type="molecule type" value="Genomic_DNA"/>
</dbReference>
<dbReference type="Gene3D" id="1.20.1280.50">
    <property type="match status" value="1"/>
</dbReference>
<feature type="domain" description="F-box" evidence="1">
    <location>
        <begin position="58"/>
        <end position="113"/>
    </location>
</feature>
<dbReference type="STRING" id="1353009.A0A1Y2IAE5"/>
<dbReference type="Pfam" id="PF12937">
    <property type="entry name" value="F-box-like"/>
    <property type="match status" value="1"/>
</dbReference>
<dbReference type="OrthoDB" id="2754773at2759"/>
<dbReference type="AlphaFoldDB" id="A0A1Y2IAE5"/>
<dbReference type="Proteomes" id="UP000193067">
    <property type="component" value="Unassembled WGS sequence"/>
</dbReference>
<protein>
    <recommendedName>
        <fullName evidence="1">F-box domain-containing protein</fullName>
    </recommendedName>
</protein>
<gene>
    <name evidence="2" type="ORF">PYCCODRAFT_1440718</name>
</gene>
<name>A0A1Y2IAE5_TRAC3</name>
<organism evidence="2 3">
    <name type="scientific">Trametes coccinea (strain BRFM310)</name>
    <name type="common">Pycnoporus coccineus</name>
    <dbReference type="NCBI Taxonomy" id="1353009"/>
    <lineage>
        <taxon>Eukaryota</taxon>
        <taxon>Fungi</taxon>
        <taxon>Dikarya</taxon>
        <taxon>Basidiomycota</taxon>
        <taxon>Agaricomycotina</taxon>
        <taxon>Agaricomycetes</taxon>
        <taxon>Polyporales</taxon>
        <taxon>Polyporaceae</taxon>
        <taxon>Trametes</taxon>
    </lineage>
</organism>
<sequence>MADHATEDALGCSSSRVFIPTMEQLAQLHVQRPDPQSSIRHPEPLALKFKENASAPINMLPVELMVNVFLALDDWSSRGVHFNWVAKWMRAMLVCRRWREVIASNPCFWRTIVVSNSIEWLDLSISRSMGANLHLYCHRPTVLISFLPQILAQSDRIEVLCLYQLTPADLLGLCPLLSTPFPALAVLRVDHDYQSTSDPGDARYQLDEAYFPNLTNLKLHHAGLPWCPALLSHLRSLHLQRCTISPSTFSLAAFLDVLEYGIQLETLIICNSMSSACQTLHAPSHRTRKIVLPRLHRLDIRDATDCVVSFLTFVQVPISGNVFIGAQTHAADPDTFKRLGLFGAATRARLWIVPCCFWDLRLVSSGPTPLDISLRSYLTSAGTSDAESVDNGMRFLKDVLHGVPLEGLALMFPPVLFNPDVFEPLLDAFPRLQALEMGDHQSDPHHIRNRLPTSFFRLLRRPPSSPTAPSLHNPQRLVVRCPHLKALRLGWMAWNGGKLMEDLVHCLMTRAHRGAPKLETLVLRTERRDHSDWPRFGYDDEPEKYSRILRSLARTCEIDIDVARESTTHAWAHWDIDSR</sequence>
<evidence type="ECO:0000313" key="2">
    <source>
        <dbReference type="EMBL" id="OSC96881.1"/>
    </source>
</evidence>
<dbReference type="InterPro" id="IPR036047">
    <property type="entry name" value="F-box-like_dom_sf"/>
</dbReference>
<dbReference type="InterPro" id="IPR001810">
    <property type="entry name" value="F-box_dom"/>
</dbReference>
<dbReference type="SUPFAM" id="SSF81383">
    <property type="entry name" value="F-box domain"/>
    <property type="match status" value="1"/>
</dbReference>
<dbReference type="PANTHER" id="PTHR38926:SF5">
    <property type="entry name" value="F-BOX AND LEUCINE-RICH REPEAT PROTEIN 6"/>
    <property type="match status" value="1"/>
</dbReference>